<dbReference type="Pfam" id="PF23161">
    <property type="entry name" value="HTH_RNase_II"/>
    <property type="match status" value="1"/>
</dbReference>
<dbReference type="InterPro" id="IPR001900">
    <property type="entry name" value="RNase_II/R"/>
</dbReference>
<dbReference type="AlphaFoldDB" id="A0AAD3D7G4"/>
<evidence type="ECO:0000256" key="1">
    <source>
        <dbReference type="ARBA" id="ARBA00016366"/>
    </source>
</evidence>
<comment type="caution">
    <text evidence="3">The sequence shown here is derived from an EMBL/GenBank/DDBJ whole genome shotgun (WGS) entry which is preliminary data.</text>
</comment>
<reference evidence="3 4" key="1">
    <citation type="journal article" date="2021" name="Sci. Rep.">
        <title>The genome of the diatom Chaetoceros tenuissimus carries an ancient integrated fragment of an extant virus.</title>
        <authorList>
            <person name="Hongo Y."/>
            <person name="Kimura K."/>
            <person name="Takaki Y."/>
            <person name="Yoshida Y."/>
            <person name="Baba S."/>
            <person name="Kobayashi G."/>
            <person name="Nagasaki K."/>
            <person name="Hano T."/>
            <person name="Tomaru Y."/>
        </authorList>
    </citation>
    <scope>NUCLEOTIDE SEQUENCE [LARGE SCALE GENOMIC DNA]</scope>
    <source>
        <strain evidence="3 4">NIES-3715</strain>
    </source>
</reference>
<evidence type="ECO:0000313" key="3">
    <source>
        <dbReference type="EMBL" id="GFH59246.1"/>
    </source>
</evidence>
<dbReference type="PANTHER" id="PTHR23355:SF30">
    <property type="entry name" value="DIS3-LIKE EXONUCLEASE 1"/>
    <property type="match status" value="1"/>
</dbReference>
<dbReference type="SMART" id="SM00955">
    <property type="entry name" value="RNB"/>
    <property type="match status" value="1"/>
</dbReference>
<sequence length="767" mass="87179">MATPWLPPSLDDDDIFAEDIKRKELEKKSLEFMASFIQHRLKDPLIYENNENDDEIPLAMKIAHDRFRDLTCTYEGEIILERLFDTRNISDPDIEIPEDEEVIKAAIIAMQSLLILGMQTGVKGTPQQKERSVAHLRNYKNGDENTEHTSDFDAYWKSLSTRKLKHDSDVTAGIQLLAELKLKRTAQGAFDLLVRLGAWKIHEDLGLLRSGFPTRYTDEELRNAQEAANDDHDPDKIIGIRKDLRHLKVYTIDSECTDEIDDGLSIEVVKKADGIERKRIWVHIADADRFAPRHSKIFHTAQQRATSLYLPTGSVPMFPIELSGGPMSLRAECNSHALSMAIELNDDGSIDEDSLMITPSLINVDYRLSYDEVDEMLEVGVGYFEEWELGALLDEANKRRKHRISCGSTEGFVPMPIPQAEIKVVENSDNEVDILLNVETTHNAGVNQSEAVLDFDSNSDEDVSPPVSSAFLLVTEMMIMSGEGMGKLKDVLESKTARVREENDHLPILENKLDLPYRAQPRPDFKQRYQELETLNSLKGKGYCHAWYARRFFEPVRVNSEPSPHNGLGLDCYVQWTSPIRRFSDLQVHAAVKRFLRRHRVNLLMENGREIPEGITPSDLGCDVPKLVASSTTEEGLSKRYEIVPTGGRHNINYKRGIGFVNAARMVQRKSKEYWLFEYIKRQIEESDSEVLYKATVLACVDPRRGQYAIFVHDLGLEHRYLSEQGELSIGSKLWLKVSSVQPRHGILTFTLSSVYGGKSKAFTQIS</sequence>
<dbReference type="InterPro" id="IPR050180">
    <property type="entry name" value="RNR_Ribonuclease"/>
</dbReference>
<dbReference type="GO" id="GO:0000175">
    <property type="term" value="F:3'-5'-RNA exonuclease activity"/>
    <property type="evidence" value="ECO:0007669"/>
    <property type="project" value="TreeGrafter"/>
</dbReference>
<gene>
    <name evidence="3" type="ORF">CTEN210_15722</name>
</gene>
<dbReference type="GO" id="GO:0006402">
    <property type="term" value="P:mRNA catabolic process"/>
    <property type="evidence" value="ECO:0007669"/>
    <property type="project" value="TreeGrafter"/>
</dbReference>
<keyword evidence="4" id="KW-1185">Reference proteome</keyword>
<evidence type="ECO:0000313" key="4">
    <source>
        <dbReference type="Proteomes" id="UP001054902"/>
    </source>
</evidence>
<dbReference type="Pfam" id="PF00773">
    <property type="entry name" value="RNB"/>
    <property type="match status" value="1"/>
</dbReference>
<dbReference type="PANTHER" id="PTHR23355">
    <property type="entry name" value="RIBONUCLEASE"/>
    <property type="match status" value="1"/>
</dbReference>
<protein>
    <recommendedName>
        <fullName evidence="1">DIS3-like exonuclease 1</fullName>
    </recommendedName>
</protein>
<feature type="domain" description="RNB" evidence="2">
    <location>
        <begin position="241"/>
        <end position="598"/>
    </location>
</feature>
<dbReference type="Proteomes" id="UP001054902">
    <property type="component" value="Unassembled WGS sequence"/>
</dbReference>
<organism evidence="3 4">
    <name type="scientific">Chaetoceros tenuissimus</name>
    <dbReference type="NCBI Taxonomy" id="426638"/>
    <lineage>
        <taxon>Eukaryota</taxon>
        <taxon>Sar</taxon>
        <taxon>Stramenopiles</taxon>
        <taxon>Ochrophyta</taxon>
        <taxon>Bacillariophyta</taxon>
        <taxon>Coscinodiscophyceae</taxon>
        <taxon>Chaetocerotophycidae</taxon>
        <taxon>Chaetocerotales</taxon>
        <taxon>Chaetocerotaceae</taxon>
        <taxon>Chaetoceros</taxon>
    </lineage>
</organism>
<dbReference type="EMBL" id="BLLK01000062">
    <property type="protein sequence ID" value="GFH59246.1"/>
    <property type="molecule type" value="Genomic_DNA"/>
</dbReference>
<name>A0AAD3D7G4_9STRA</name>
<dbReference type="InterPro" id="IPR056404">
    <property type="entry name" value="HTH_RNase_II"/>
</dbReference>
<dbReference type="GO" id="GO:0003723">
    <property type="term" value="F:RNA binding"/>
    <property type="evidence" value="ECO:0007669"/>
    <property type="project" value="InterPro"/>
</dbReference>
<dbReference type="InterPro" id="IPR012340">
    <property type="entry name" value="NA-bd_OB-fold"/>
</dbReference>
<evidence type="ECO:0000259" key="2">
    <source>
        <dbReference type="SMART" id="SM00955"/>
    </source>
</evidence>
<proteinExistence type="predicted"/>
<dbReference type="SUPFAM" id="SSF50249">
    <property type="entry name" value="Nucleic acid-binding proteins"/>
    <property type="match status" value="1"/>
</dbReference>
<accession>A0AAD3D7G4</accession>